<feature type="region of interest" description="Disordered" evidence="3">
    <location>
        <begin position="1"/>
        <end position="87"/>
    </location>
</feature>
<name>A0ABS6APT3_9NOCA</name>
<feature type="compositionally biased region" description="Polar residues" evidence="3">
    <location>
        <begin position="8"/>
        <end position="25"/>
    </location>
</feature>
<evidence type="ECO:0008006" key="7">
    <source>
        <dbReference type="Google" id="ProtNLM"/>
    </source>
</evidence>
<reference evidence="5 6" key="1">
    <citation type="submission" date="2021-06" db="EMBL/GenBank/DDBJ databases">
        <title>Actinomycetes sequencing.</title>
        <authorList>
            <person name="Shan Q."/>
        </authorList>
    </citation>
    <scope>NUCLEOTIDE SEQUENCE [LARGE SCALE GENOMIC DNA]</scope>
    <source>
        <strain evidence="5 6">NEAU-G5</strain>
    </source>
</reference>
<evidence type="ECO:0000256" key="3">
    <source>
        <dbReference type="SAM" id="MobiDB-lite"/>
    </source>
</evidence>
<evidence type="ECO:0000256" key="4">
    <source>
        <dbReference type="SAM" id="Phobius"/>
    </source>
</evidence>
<gene>
    <name evidence="5" type="ORF">KO481_00540</name>
</gene>
<protein>
    <recommendedName>
        <fullName evidence="7">Mce-associated membrane protein</fullName>
    </recommendedName>
</protein>
<feature type="compositionally biased region" description="Low complexity" evidence="3">
    <location>
        <begin position="301"/>
        <end position="315"/>
    </location>
</feature>
<feature type="region of interest" description="Disordered" evidence="3">
    <location>
        <begin position="294"/>
        <end position="322"/>
    </location>
</feature>
<feature type="compositionally biased region" description="Low complexity" evidence="3">
    <location>
        <begin position="41"/>
        <end position="73"/>
    </location>
</feature>
<dbReference type="PANTHER" id="PTHR37042:SF4">
    <property type="entry name" value="OUTER MEMBRANE PROTEIN RV1973"/>
    <property type="match status" value="1"/>
</dbReference>
<sequence length="322" mass="32514">MSDDAADKTNTSAEKSAQVDQPQDSTEADVTAKASADEAAESAAAESAAAPGDAADAGKTEAAAADDAATAKVDSAKADSDKTVKLPAAAPAEDATVKLESAAASQSGAEPTVKLPTAAANSVAAAPAGSEGGKRGWVPIAGAFAAGVVVVAAAAAVTWFGLQDHDRGKQLSARDSAVAAACDFGRQVGTYESKNFDDYVKRVKDRSAGDWLTQFDGASTALKQITQQAQASSSVSEIHCAWESGGSDKASVVMLITQIQSKAATPQPQHLTIGVVASLEKKDGKWLVDNFQSPMTQDMQNNAPAPGANTAPAPGDSQQPGN</sequence>
<feature type="transmembrane region" description="Helical" evidence="4">
    <location>
        <begin position="137"/>
        <end position="162"/>
    </location>
</feature>
<evidence type="ECO:0000313" key="6">
    <source>
        <dbReference type="Proteomes" id="UP000733379"/>
    </source>
</evidence>
<dbReference type="Proteomes" id="UP000733379">
    <property type="component" value="Unassembled WGS sequence"/>
</dbReference>
<dbReference type="RefSeq" id="WP_215914950.1">
    <property type="nucleotide sequence ID" value="NZ_JAHKNI010000001.1"/>
</dbReference>
<comment type="subcellular location">
    <subcellularLocation>
        <location evidence="1">Membrane</location>
    </subcellularLocation>
</comment>
<keyword evidence="6" id="KW-1185">Reference proteome</keyword>
<evidence type="ECO:0000256" key="1">
    <source>
        <dbReference type="ARBA" id="ARBA00004370"/>
    </source>
</evidence>
<dbReference type="PANTHER" id="PTHR37042">
    <property type="entry name" value="OUTER MEMBRANE PROTEIN RV1973"/>
    <property type="match status" value="1"/>
</dbReference>
<organism evidence="5 6">
    <name type="scientific">Nocardia albiluteola</name>
    <dbReference type="NCBI Taxonomy" id="2842303"/>
    <lineage>
        <taxon>Bacteria</taxon>
        <taxon>Bacillati</taxon>
        <taxon>Actinomycetota</taxon>
        <taxon>Actinomycetes</taxon>
        <taxon>Mycobacteriales</taxon>
        <taxon>Nocardiaceae</taxon>
        <taxon>Nocardia</taxon>
    </lineage>
</organism>
<evidence type="ECO:0000256" key="2">
    <source>
        <dbReference type="ARBA" id="ARBA00023136"/>
    </source>
</evidence>
<keyword evidence="4" id="KW-1133">Transmembrane helix</keyword>
<proteinExistence type="predicted"/>
<comment type="caution">
    <text evidence="5">The sequence shown here is derived from an EMBL/GenBank/DDBJ whole genome shotgun (WGS) entry which is preliminary data.</text>
</comment>
<keyword evidence="2 4" id="KW-0472">Membrane</keyword>
<accession>A0ABS6APT3</accession>
<keyword evidence="4" id="KW-0812">Transmembrane</keyword>
<evidence type="ECO:0000313" key="5">
    <source>
        <dbReference type="EMBL" id="MBU3060019.1"/>
    </source>
</evidence>
<dbReference type="EMBL" id="JAHKNI010000001">
    <property type="protein sequence ID" value="MBU3060019.1"/>
    <property type="molecule type" value="Genomic_DNA"/>
</dbReference>
<feature type="compositionally biased region" description="Basic and acidic residues" evidence="3">
    <location>
        <begin position="74"/>
        <end position="84"/>
    </location>
</feature>